<proteinExistence type="predicted"/>
<dbReference type="SMART" id="SM00091">
    <property type="entry name" value="PAS"/>
    <property type="match status" value="1"/>
</dbReference>
<dbReference type="Gene3D" id="3.30.450.20">
    <property type="entry name" value="PAS domain"/>
    <property type="match status" value="1"/>
</dbReference>
<comment type="caution">
    <text evidence="2">The sequence shown here is derived from an EMBL/GenBank/DDBJ whole genome shotgun (WGS) entry which is preliminary data.</text>
</comment>
<dbReference type="AlphaFoldDB" id="A0A819M921"/>
<organism evidence="2 3">
    <name type="scientific">Adineta steineri</name>
    <dbReference type="NCBI Taxonomy" id="433720"/>
    <lineage>
        <taxon>Eukaryota</taxon>
        <taxon>Metazoa</taxon>
        <taxon>Spiralia</taxon>
        <taxon>Gnathifera</taxon>
        <taxon>Rotifera</taxon>
        <taxon>Eurotatoria</taxon>
        <taxon>Bdelloidea</taxon>
        <taxon>Adinetida</taxon>
        <taxon>Adinetidae</taxon>
        <taxon>Adineta</taxon>
    </lineage>
</organism>
<dbReference type="InterPro" id="IPR000014">
    <property type="entry name" value="PAS"/>
</dbReference>
<dbReference type="SUPFAM" id="SSF55785">
    <property type="entry name" value="PYP-like sensor domain (PAS domain)"/>
    <property type="match status" value="1"/>
</dbReference>
<dbReference type="EMBL" id="CAJOAZ010002980">
    <property type="protein sequence ID" value="CAF3975552.1"/>
    <property type="molecule type" value="Genomic_DNA"/>
</dbReference>
<feature type="domain" description="PAS" evidence="1">
    <location>
        <begin position="49"/>
        <end position="94"/>
    </location>
</feature>
<sequence length="122" mass="14692">MSQQSKTKLVIPKLQNSMLEFPWKPPCDIICIDEWLRIAIEKIHCFFLVIRFDLDFDKIVYVLKNIDSYFGYSQDELIKHSLFEFILPSNHDRLLIYRLNGYKGFNENEKYCMSMFKEILII</sequence>
<dbReference type="Proteomes" id="UP000663844">
    <property type="component" value="Unassembled WGS sequence"/>
</dbReference>
<evidence type="ECO:0000259" key="1">
    <source>
        <dbReference type="PROSITE" id="PS50112"/>
    </source>
</evidence>
<dbReference type="PROSITE" id="PS50112">
    <property type="entry name" value="PAS"/>
    <property type="match status" value="1"/>
</dbReference>
<protein>
    <recommendedName>
        <fullName evidence="1">PAS domain-containing protein</fullName>
    </recommendedName>
</protein>
<dbReference type="InterPro" id="IPR035965">
    <property type="entry name" value="PAS-like_dom_sf"/>
</dbReference>
<reference evidence="2" key="1">
    <citation type="submission" date="2021-02" db="EMBL/GenBank/DDBJ databases">
        <authorList>
            <person name="Nowell W R."/>
        </authorList>
    </citation>
    <scope>NUCLEOTIDE SEQUENCE</scope>
</reference>
<dbReference type="CDD" id="cd00130">
    <property type="entry name" value="PAS"/>
    <property type="match status" value="1"/>
</dbReference>
<gene>
    <name evidence="2" type="ORF">OXD698_LOCUS28076</name>
</gene>
<name>A0A819M921_9BILA</name>
<evidence type="ECO:0000313" key="2">
    <source>
        <dbReference type="EMBL" id="CAF3975552.1"/>
    </source>
</evidence>
<accession>A0A819M921</accession>
<evidence type="ECO:0000313" key="3">
    <source>
        <dbReference type="Proteomes" id="UP000663844"/>
    </source>
</evidence>